<protein>
    <submittedName>
        <fullName evidence="5">RibD family protein</fullName>
    </submittedName>
</protein>
<accession>A0ABV7B7M4</accession>
<keyword evidence="2" id="KW-0521">NADP</keyword>
<dbReference type="SUPFAM" id="SSF53597">
    <property type="entry name" value="Dihydrofolate reductase-like"/>
    <property type="match status" value="1"/>
</dbReference>
<evidence type="ECO:0000256" key="3">
    <source>
        <dbReference type="ARBA" id="ARBA00023002"/>
    </source>
</evidence>
<dbReference type="InterPro" id="IPR024072">
    <property type="entry name" value="DHFR-like_dom_sf"/>
</dbReference>
<evidence type="ECO:0000256" key="2">
    <source>
        <dbReference type="ARBA" id="ARBA00022857"/>
    </source>
</evidence>
<dbReference type="Proteomes" id="UP001595386">
    <property type="component" value="Unassembled WGS sequence"/>
</dbReference>
<dbReference type="RefSeq" id="WP_379758878.1">
    <property type="nucleotide sequence ID" value="NZ_JBHRSQ010000013.1"/>
</dbReference>
<dbReference type="InterPro" id="IPR050765">
    <property type="entry name" value="Riboflavin_Biosynth_HTPR"/>
</dbReference>
<sequence length="289" mass="30388">MMAASYPTGGPMGATDPTLSLNEAWQALLHAAHPDGEATAIADLNLSPAGWQAKRSLSPQARDLLDCLLPLATWNGRLAVAQLGQSLDGRIATESGHSHFINGPESLVHLHRLRALVDAVVVGAGTASEDDPRLTVRHVGGPQPIRVIVDPRGRVAPDRLLLCDPEAPTLHLHGEGAQPKGRASAHVQRLALPLVDGAFAPAGVLDALAGRGLERVLIEGGGITVSRFLEAGVLHRLHLLIAPLLIGSGRPGLVMTPIDTLHEARRPPSRTFRCGDDTLFDLALEAAAP</sequence>
<evidence type="ECO:0000256" key="1">
    <source>
        <dbReference type="ARBA" id="ARBA00005104"/>
    </source>
</evidence>
<gene>
    <name evidence="5" type="ORF">ACFODV_10545</name>
</gene>
<dbReference type="PANTHER" id="PTHR38011">
    <property type="entry name" value="DIHYDROFOLATE REDUCTASE FAMILY PROTEIN (AFU_ORTHOLOGUE AFUA_8G06820)"/>
    <property type="match status" value="1"/>
</dbReference>
<proteinExistence type="predicted"/>
<evidence type="ECO:0000313" key="5">
    <source>
        <dbReference type="EMBL" id="MFC2992469.1"/>
    </source>
</evidence>
<evidence type="ECO:0000313" key="6">
    <source>
        <dbReference type="Proteomes" id="UP001595386"/>
    </source>
</evidence>
<dbReference type="EMBL" id="JBHRSQ010000013">
    <property type="protein sequence ID" value="MFC2992469.1"/>
    <property type="molecule type" value="Genomic_DNA"/>
</dbReference>
<comment type="pathway">
    <text evidence="1">Cofactor biosynthesis; riboflavin biosynthesis.</text>
</comment>
<dbReference type="PANTHER" id="PTHR38011:SF7">
    <property type="entry name" value="2,5-DIAMINO-6-RIBOSYLAMINO-4(3H)-PYRIMIDINONE 5'-PHOSPHATE REDUCTASE"/>
    <property type="match status" value="1"/>
</dbReference>
<organism evidence="5 6">
    <name type="scientific">Halomonas tibetensis</name>
    <dbReference type="NCBI Taxonomy" id="2259590"/>
    <lineage>
        <taxon>Bacteria</taxon>
        <taxon>Pseudomonadati</taxon>
        <taxon>Pseudomonadota</taxon>
        <taxon>Gammaproteobacteria</taxon>
        <taxon>Oceanospirillales</taxon>
        <taxon>Halomonadaceae</taxon>
        <taxon>Halomonas</taxon>
    </lineage>
</organism>
<name>A0ABV7B7M4_9GAMM</name>
<comment type="caution">
    <text evidence="5">The sequence shown here is derived from an EMBL/GenBank/DDBJ whole genome shotgun (WGS) entry which is preliminary data.</text>
</comment>
<evidence type="ECO:0000259" key="4">
    <source>
        <dbReference type="Pfam" id="PF01872"/>
    </source>
</evidence>
<keyword evidence="6" id="KW-1185">Reference proteome</keyword>
<dbReference type="Gene3D" id="3.40.430.10">
    <property type="entry name" value="Dihydrofolate Reductase, subunit A"/>
    <property type="match status" value="1"/>
</dbReference>
<dbReference type="InterPro" id="IPR002734">
    <property type="entry name" value="RibDG_C"/>
</dbReference>
<dbReference type="Pfam" id="PF01872">
    <property type="entry name" value="RibD_C"/>
    <property type="match status" value="1"/>
</dbReference>
<feature type="domain" description="Bacterial bifunctional deaminase-reductase C-terminal" evidence="4">
    <location>
        <begin position="81"/>
        <end position="253"/>
    </location>
</feature>
<keyword evidence="3" id="KW-0560">Oxidoreductase</keyword>
<reference evidence="6" key="1">
    <citation type="journal article" date="2019" name="Int. J. Syst. Evol. Microbiol.">
        <title>The Global Catalogue of Microorganisms (GCM) 10K type strain sequencing project: providing services to taxonomists for standard genome sequencing and annotation.</title>
        <authorList>
            <consortium name="The Broad Institute Genomics Platform"/>
            <consortium name="The Broad Institute Genome Sequencing Center for Infectious Disease"/>
            <person name="Wu L."/>
            <person name="Ma J."/>
        </authorList>
    </citation>
    <scope>NUCLEOTIDE SEQUENCE [LARGE SCALE GENOMIC DNA]</scope>
    <source>
        <strain evidence="6">KCTC 52660</strain>
    </source>
</reference>